<keyword evidence="8" id="KW-1133">Transmembrane helix</keyword>
<feature type="transmembrane region" description="Helical" evidence="8">
    <location>
        <begin position="319"/>
        <end position="342"/>
    </location>
</feature>
<dbReference type="Gene3D" id="1.10.287.130">
    <property type="match status" value="1"/>
</dbReference>
<dbReference type="InterPro" id="IPR000700">
    <property type="entry name" value="PAS-assoc_C"/>
</dbReference>
<evidence type="ECO:0000256" key="3">
    <source>
        <dbReference type="ARBA" id="ARBA00012438"/>
    </source>
</evidence>
<comment type="caution">
    <text evidence="12">The sequence shown here is derived from an EMBL/GenBank/DDBJ whole genome shotgun (WGS) entry which is preliminary data.</text>
</comment>
<dbReference type="InterPro" id="IPR003660">
    <property type="entry name" value="HAMP_dom"/>
</dbReference>
<feature type="domain" description="Histidine kinase" evidence="9">
    <location>
        <begin position="571"/>
        <end position="792"/>
    </location>
</feature>
<dbReference type="Gene3D" id="3.30.450.20">
    <property type="entry name" value="PAS domain"/>
    <property type="match status" value="1"/>
</dbReference>
<dbReference type="InterPro" id="IPR005467">
    <property type="entry name" value="His_kinase_dom"/>
</dbReference>
<feature type="domain" description="HAMP" evidence="11">
    <location>
        <begin position="344"/>
        <end position="409"/>
    </location>
</feature>
<dbReference type="RefSeq" id="WP_379954146.1">
    <property type="nucleotide sequence ID" value="NZ_JAUYVI010000001.1"/>
</dbReference>
<evidence type="ECO:0000313" key="12">
    <source>
        <dbReference type="EMBL" id="MDQ7246751.1"/>
    </source>
</evidence>
<dbReference type="EC" id="2.7.13.3" evidence="3"/>
<dbReference type="InterPro" id="IPR004358">
    <property type="entry name" value="Sig_transdc_His_kin-like_C"/>
</dbReference>
<dbReference type="PANTHER" id="PTHR43711:SF1">
    <property type="entry name" value="HISTIDINE KINASE 1"/>
    <property type="match status" value="1"/>
</dbReference>
<dbReference type="GO" id="GO:0016301">
    <property type="term" value="F:kinase activity"/>
    <property type="evidence" value="ECO:0007669"/>
    <property type="project" value="UniProtKB-KW"/>
</dbReference>
<evidence type="ECO:0000259" key="11">
    <source>
        <dbReference type="PROSITE" id="PS50885"/>
    </source>
</evidence>
<evidence type="ECO:0000256" key="4">
    <source>
        <dbReference type="ARBA" id="ARBA00022553"/>
    </source>
</evidence>
<dbReference type="PROSITE" id="PS50109">
    <property type="entry name" value="HIS_KIN"/>
    <property type="match status" value="1"/>
</dbReference>
<dbReference type="SUPFAM" id="SSF47384">
    <property type="entry name" value="Homodimeric domain of signal transducing histidine kinase"/>
    <property type="match status" value="1"/>
</dbReference>
<keyword evidence="6 12" id="KW-0418">Kinase</keyword>
<dbReference type="Proteomes" id="UP001230156">
    <property type="component" value="Unassembled WGS sequence"/>
</dbReference>
<protein>
    <recommendedName>
        <fullName evidence="3">histidine kinase</fullName>
        <ecNumber evidence="3">2.7.13.3</ecNumber>
    </recommendedName>
</protein>
<dbReference type="SMART" id="SM00388">
    <property type="entry name" value="HisKA"/>
    <property type="match status" value="1"/>
</dbReference>
<dbReference type="InterPro" id="IPR003661">
    <property type="entry name" value="HisK_dim/P_dom"/>
</dbReference>
<name>A0ABU0YG95_9PROT</name>
<dbReference type="InterPro" id="IPR013656">
    <property type="entry name" value="PAS_4"/>
</dbReference>
<evidence type="ECO:0000259" key="10">
    <source>
        <dbReference type="PROSITE" id="PS50113"/>
    </source>
</evidence>
<dbReference type="PANTHER" id="PTHR43711">
    <property type="entry name" value="TWO-COMPONENT HISTIDINE KINASE"/>
    <property type="match status" value="1"/>
</dbReference>
<dbReference type="PROSITE" id="PS50113">
    <property type="entry name" value="PAC"/>
    <property type="match status" value="1"/>
</dbReference>
<dbReference type="EMBL" id="JAUYVI010000001">
    <property type="protein sequence ID" value="MDQ7246751.1"/>
    <property type="molecule type" value="Genomic_DNA"/>
</dbReference>
<evidence type="ECO:0000256" key="1">
    <source>
        <dbReference type="ARBA" id="ARBA00000085"/>
    </source>
</evidence>
<keyword evidence="4" id="KW-0597">Phosphoprotein</keyword>
<dbReference type="InterPro" id="IPR003594">
    <property type="entry name" value="HATPase_dom"/>
</dbReference>
<accession>A0ABU0YG95</accession>
<comment type="catalytic activity">
    <reaction evidence="1">
        <text>ATP + protein L-histidine = ADP + protein N-phospho-L-histidine.</text>
        <dbReference type="EC" id="2.7.13.3"/>
    </reaction>
</comment>
<gene>
    <name evidence="12" type="ORF">Q8A70_03700</name>
</gene>
<feature type="domain" description="PAC" evidence="10">
    <location>
        <begin position="501"/>
        <end position="553"/>
    </location>
</feature>
<dbReference type="CDD" id="cd00075">
    <property type="entry name" value="HATPase"/>
    <property type="match status" value="1"/>
</dbReference>
<feature type="transmembrane region" description="Helical" evidence="8">
    <location>
        <begin position="6"/>
        <end position="27"/>
    </location>
</feature>
<reference evidence="13" key="1">
    <citation type="submission" date="2023-08" db="EMBL/GenBank/DDBJ databases">
        <title>Rhodospirillaceae gen. nov., a novel taxon isolated from the Yangtze River Yuezi River estuary sludge.</title>
        <authorList>
            <person name="Ruan L."/>
        </authorList>
    </citation>
    <scope>NUCLEOTIDE SEQUENCE [LARGE SCALE GENOMIC DNA]</scope>
    <source>
        <strain evidence="13">R-7</strain>
    </source>
</reference>
<dbReference type="Pfam" id="PF08448">
    <property type="entry name" value="PAS_4"/>
    <property type="match status" value="1"/>
</dbReference>
<keyword evidence="8" id="KW-0472">Membrane</keyword>
<dbReference type="PRINTS" id="PR00344">
    <property type="entry name" value="BCTRLSENSOR"/>
</dbReference>
<dbReference type="Gene3D" id="3.30.565.10">
    <property type="entry name" value="Histidine kinase-like ATPase, C-terminal domain"/>
    <property type="match status" value="1"/>
</dbReference>
<keyword evidence="13" id="KW-1185">Reference proteome</keyword>
<dbReference type="InterPro" id="IPR035965">
    <property type="entry name" value="PAS-like_dom_sf"/>
</dbReference>
<comment type="subcellular location">
    <subcellularLocation>
        <location evidence="2">Membrane</location>
    </subcellularLocation>
</comment>
<dbReference type="InterPro" id="IPR050736">
    <property type="entry name" value="Sensor_HK_Regulatory"/>
</dbReference>
<keyword evidence="7" id="KW-0902">Two-component regulatory system</keyword>
<dbReference type="SUPFAM" id="SSF55785">
    <property type="entry name" value="PYP-like sensor domain (PAS domain)"/>
    <property type="match status" value="1"/>
</dbReference>
<evidence type="ECO:0000256" key="7">
    <source>
        <dbReference type="ARBA" id="ARBA00023012"/>
    </source>
</evidence>
<dbReference type="SUPFAM" id="SSF55874">
    <property type="entry name" value="ATPase domain of HSP90 chaperone/DNA topoisomerase II/histidine kinase"/>
    <property type="match status" value="1"/>
</dbReference>
<dbReference type="Pfam" id="PF00512">
    <property type="entry name" value="HisKA"/>
    <property type="match status" value="1"/>
</dbReference>
<dbReference type="Gene3D" id="1.10.8.500">
    <property type="entry name" value="HAMP domain in histidine kinase"/>
    <property type="match status" value="1"/>
</dbReference>
<keyword evidence="8" id="KW-0812">Transmembrane</keyword>
<evidence type="ECO:0000256" key="5">
    <source>
        <dbReference type="ARBA" id="ARBA00022679"/>
    </source>
</evidence>
<evidence type="ECO:0000259" key="9">
    <source>
        <dbReference type="PROSITE" id="PS50109"/>
    </source>
</evidence>
<dbReference type="Pfam" id="PF02518">
    <property type="entry name" value="HATPase_c"/>
    <property type="match status" value="1"/>
</dbReference>
<keyword evidence="5" id="KW-0808">Transferase</keyword>
<dbReference type="CDD" id="cd00082">
    <property type="entry name" value="HisKA"/>
    <property type="match status" value="1"/>
</dbReference>
<evidence type="ECO:0000313" key="13">
    <source>
        <dbReference type="Proteomes" id="UP001230156"/>
    </source>
</evidence>
<evidence type="ECO:0000256" key="2">
    <source>
        <dbReference type="ARBA" id="ARBA00004370"/>
    </source>
</evidence>
<proteinExistence type="predicted"/>
<dbReference type="InterPro" id="IPR036890">
    <property type="entry name" value="HATPase_C_sf"/>
</dbReference>
<evidence type="ECO:0000256" key="8">
    <source>
        <dbReference type="SAM" id="Phobius"/>
    </source>
</evidence>
<dbReference type="PROSITE" id="PS50885">
    <property type="entry name" value="HAMP"/>
    <property type="match status" value="1"/>
</dbReference>
<evidence type="ECO:0000256" key="6">
    <source>
        <dbReference type="ARBA" id="ARBA00022777"/>
    </source>
</evidence>
<dbReference type="SMART" id="SM00387">
    <property type="entry name" value="HATPase_c"/>
    <property type="match status" value="1"/>
</dbReference>
<organism evidence="12 13">
    <name type="scientific">Dongia sedimenti</name>
    <dbReference type="NCBI Taxonomy" id="3064282"/>
    <lineage>
        <taxon>Bacteria</taxon>
        <taxon>Pseudomonadati</taxon>
        <taxon>Pseudomonadota</taxon>
        <taxon>Alphaproteobacteria</taxon>
        <taxon>Rhodospirillales</taxon>
        <taxon>Dongiaceae</taxon>
        <taxon>Dongia</taxon>
    </lineage>
</organism>
<dbReference type="InterPro" id="IPR036097">
    <property type="entry name" value="HisK_dim/P_sf"/>
</dbReference>
<sequence>MSIRTFLTLVIAVMGAALLAVAGIRMFSDAERNARANDVVTLAEIGQSLLPTLISSRIERRTAQVALMAAAPADAASWQRLSVHRPITDSMCAQSIAALRTSWLPDAGDLADRLAAAHDHAVAFRSKIDAAIRLPLNQRDPDLLAGYSEISLDYVKAISAAADAVEQATTLFDPEIDRLISLNRSATAARYYTSLITLRMESAVAFDLPWRPKDIVEAAEDQGRADLAWKLVLGVAADPGLPQALLKAIDAAKVSRTSPDADRQAAVILALQAGLPGGLSVSDLQQLNTALLDPLDTVLRESMTEMVTQAKRYQHDAMVSLAVTVTLLFVILCMTGLGIAVVHQRVSRPIRRITRQMSRLKESDSRLETVGGTGSEDDFVIQDAGRNDEIGEMARALIVFRRQVEEHGRRLQEHEMRQFLETLIDAMPVSITFKDTDLRYRYANRSRRHAIVSAIGERPGNGQEDGGARLVGYRLSEVAPGESSALVEAADRELLASGEAQQFEQTRTGPDGKPAIIWSLKTPFRDADGKVTGIITCGVDITRLKQIEAELVAQREKAEAGNRAKIAFLGSMSHELRTPLNAIIGFADMLANGYLGSLDDKQQEYVADIRRSGEHLLKMVNDLLDLSNIEIGRQVLDIGACNFDNVAVAALSMVQPQAEQAMIHLDFQPTDIMVRADERALTQILVNLLGNAIKFSPGGSRIALRAVRQPEGIRIQVEDAGLGMTELQRASALAATLAANPSQVDPYKARPKGGAGLGLAICRRLIEQHNGRLEIESRSGQGSTVHVVLPAA</sequence>